<comment type="catalytic activity">
    <reaction evidence="7">
        <text>L-ornithine + H(+) = putrescine + CO2</text>
        <dbReference type="Rhea" id="RHEA:22964"/>
        <dbReference type="ChEBI" id="CHEBI:15378"/>
        <dbReference type="ChEBI" id="CHEBI:16526"/>
        <dbReference type="ChEBI" id="CHEBI:46911"/>
        <dbReference type="ChEBI" id="CHEBI:326268"/>
        <dbReference type="EC" id="4.1.1.17"/>
    </reaction>
</comment>
<gene>
    <name evidence="10" type="ORF">BWR60_08145</name>
</gene>
<dbReference type="GO" id="GO:0033387">
    <property type="term" value="P:putrescine biosynthetic process from arginine, via ornithine"/>
    <property type="evidence" value="ECO:0007669"/>
    <property type="project" value="TreeGrafter"/>
</dbReference>
<dbReference type="InterPro" id="IPR022653">
    <property type="entry name" value="De-COase2_pyr-phos_BS"/>
</dbReference>
<evidence type="ECO:0000259" key="9">
    <source>
        <dbReference type="Pfam" id="PF02784"/>
    </source>
</evidence>
<dbReference type="GO" id="GO:0005737">
    <property type="term" value="C:cytoplasm"/>
    <property type="evidence" value="ECO:0007669"/>
    <property type="project" value="TreeGrafter"/>
</dbReference>
<comment type="cofactor">
    <cofactor evidence="1 8">
        <name>pyridoxal 5'-phosphate</name>
        <dbReference type="ChEBI" id="CHEBI:597326"/>
    </cofactor>
</comment>
<evidence type="ECO:0000256" key="2">
    <source>
        <dbReference type="ARBA" id="ARBA00008872"/>
    </source>
</evidence>
<evidence type="ECO:0000256" key="7">
    <source>
        <dbReference type="ARBA" id="ARBA00049127"/>
    </source>
</evidence>
<dbReference type="PANTHER" id="PTHR11482:SF6">
    <property type="entry name" value="ORNITHINE DECARBOXYLASE 1-RELATED"/>
    <property type="match status" value="1"/>
</dbReference>
<evidence type="ECO:0000313" key="11">
    <source>
        <dbReference type="Proteomes" id="UP000196655"/>
    </source>
</evidence>
<keyword evidence="11" id="KW-1185">Reference proteome</keyword>
<dbReference type="InterPro" id="IPR009006">
    <property type="entry name" value="Ala_racemase/Decarboxylase_C"/>
</dbReference>
<dbReference type="InterPro" id="IPR022644">
    <property type="entry name" value="De-COase2_N"/>
</dbReference>
<keyword evidence="3 8" id="KW-0663">Pyridoxal phosphate</keyword>
<dbReference type="PRINTS" id="PR01182">
    <property type="entry name" value="ORNDCRBXLASE"/>
</dbReference>
<dbReference type="Pfam" id="PF02784">
    <property type="entry name" value="Orn_Arg_deC_N"/>
    <property type="match status" value="1"/>
</dbReference>
<organism evidence="10 11">
    <name type="scientific">Inquilinus limosus</name>
    <dbReference type="NCBI Taxonomy" id="171674"/>
    <lineage>
        <taxon>Bacteria</taxon>
        <taxon>Pseudomonadati</taxon>
        <taxon>Pseudomonadota</taxon>
        <taxon>Alphaproteobacteria</taxon>
        <taxon>Rhodospirillales</taxon>
        <taxon>Rhodospirillaceae</taxon>
        <taxon>Inquilinus</taxon>
    </lineage>
</organism>
<dbReference type="PANTHER" id="PTHR11482">
    <property type="entry name" value="ARGININE/DIAMINOPIMELATE/ORNITHINE DECARBOXYLASE"/>
    <property type="match status" value="1"/>
</dbReference>
<dbReference type="PROSITE" id="PS00878">
    <property type="entry name" value="ODR_DC_2_1"/>
    <property type="match status" value="1"/>
</dbReference>
<accession>A0A211ZQY0</accession>
<feature type="domain" description="Orn/DAP/Arg decarboxylase 2 N-terminal" evidence="9">
    <location>
        <begin position="49"/>
        <end position="278"/>
    </location>
</feature>
<proteinExistence type="inferred from homology"/>
<dbReference type="SUPFAM" id="SSF50621">
    <property type="entry name" value="Alanine racemase C-terminal domain-like"/>
    <property type="match status" value="1"/>
</dbReference>
<dbReference type="EMBL" id="NHON01000011">
    <property type="protein sequence ID" value="OWJ67649.1"/>
    <property type="molecule type" value="Genomic_DNA"/>
</dbReference>
<evidence type="ECO:0000256" key="5">
    <source>
        <dbReference type="ARBA" id="ARBA00034115"/>
    </source>
</evidence>
<dbReference type="Gene3D" id="3.20.20.10">
    <property type="entry name" value="Alanine racemase"/>
    <property type="match status" value="1"/>
</dbReference>
<dbReference type="AlphaFoldDB" id="A0A211ZQY0"/>
<dbReference type="InterPro" id="IPR000183">
    <property type="entry name" value="Orn/DAP/Arg_de-COase"/>
</dbReference>
<dbReference type="Proteomes" id="UP000196655">
    <property type="component" value="Unassembled WGS sequence"/>
</dbReference>
<dbReference type="EC" id="4.1.1.17" evidence="6"/>
<dbReference type="CDD" id="cd00622">
    <property type="entry name" value="PLPDE_III_ODC"/>
    <property type="match status" value="1"/>
</dbReference>
<evidence type="ECO:0000256" key="8">
    <source>
        <dbReference type="PIRSR" id="PIRSR600183-50"/>
    </source>
</evidence>
<keyword evidence="4" id="KW-0456">Lyase</keyword>
<evidence type="ECO:0000256" key="6">
    <source>
        <dbReference type="ARBA" id="ARBA00034138"/>
    </source>
</evidence>
<comment type="similarity">
    <text evidence="2">Belongs to the Orn/Lys/Arg decarboxylase class-II family.</text>
</comment>
<evidence type="ECO:0000313" key="10">
    <source>
        <dbReference type="EMBL" id="OWJ67649.1"/>
    </source>
</evidence>
<protein>
    <recommendedName>
        <fullName evidence="6">ornithine decarboxylase</fullName>
        <ecNumber evidence="6">4.1.1.17</ecNumber>
    </recommendedName>
</protein>
<evidence type="ECO:0000256" key="3">
    <source>
        <dbReference type="ARBA" id="ARBA00022898"/>
    </source>
</evidence>
<dbReference type="InterPro" id="IPR029066">
    <property type="entry name" value="PLP-binding_barrel"/>
</dbReference>
<evidence type="ECO:0000256" key="4">
    <source>
        <dbReference type="ARBA" id="ARBA00023239"/>
    </source>
</evidence>
<comment type="caution">
    <text evidence="10">The sequence shown here is derived from an EMBL/GenBank/DDBJ whole genome shotgun (WGS) entry which is preliminary data.</text>
</comment>
<dbReference type="SUPFAM" id="SSF51419">
    <property type="entry name" value="PLP-binding barrel"/>
    <property type="match status" value="1"/>
</dbReference>
<evidence type="ECO:0000256" key="1">
    <source>
        <dbReference type="ARBA" id="ARBA00001933"/>
    </source>
</evidence>
<dbReference type="PRINTS" id="PR01179">
    <property type="entry name" value="ODADCRBXLASE"/>
</dbReference>
<dbReference type="STRING" id="1122125.GCA_000423185_03250"/>
<reference evidence="11" key="1">
    <citation type="submission" date="2017-05" db="EMBL/GenBank/DDBJ databases">
        <authorList>
            <person name="Macchi M."/>
            <person name="Festa S."/>
            <person name="Coppotelli B.M."/>
            <person name="Morelli I.S."/>
        </authorList>
    </citation>
    <scope>NUCLEOTIDE SEQUENCE [LARGE SCALE GENOMIC DNA]</scope>
    <source>
        <strain evidence="11">I</strain>
    </source>
</reference>
<sequence>MISRCRASGGGPAFQERSMESFADALAMVTALRPEEPVYCLRPRVLRDSAAEFQRQFPGTVMYAVKCNDHPAVLAGLHAGGLRHFDVASLSEIEAVAALPEAVSHYMHPVKNRQAVELAYHRFGIRTYALDHEEELDKILAVTGGARDLTLVLRVDMPRFDSVCDLSGKFGAEVEAAPGLLRRIAATGNRAGLTFHVGSQCLDPGAYESALTICAGILARAGVGAPVIDVGGGFPAAYVGTAAPPLSAFVAAIRAGLARLPADPGRAVFCEPGRALVAEACSLVVKVEFRRGHRLYLNDGAYGSLADMKLFRTVYPVRLLRPGGAGGKPASFALFGPTCDSYDSLPGTSPLPEDVHEGDWIEFGQIGAYSNVLQTRFNGFEARRFVAVEDGALRPAAAQAA</sequence>
<name>A0A211ZQY0_9PROT</name>
<comment type="pathway">
    <text evidence="5">Amine and polyamine biosynthesis; putrescine biosynthesis via L-ornithine pathway; putrescine from L-ornithine: step 1/1.</text>
</comment>
<feature type="active site" description="Proton donor" evidence="8">
    <location>
        <position position="339"/>
    </location>
</feature>
<feature type="modified residue" description="N6-(pyridoxal phosphate)lysine" evidence="8">
    <location>
        <position position="66"/>
    </location>
</feature>
<dbReference type="Gene3D" id="2.40.37.10">
    <property type="entry name" value="Lyase, Ornithine Decarboxylase, Chain A, domain 1"/>
    <property type="match status" value="1"/>
</dbReference>
<dbReference type="GO" id="GO:0004586">
    <property type="term" value="F:ornithine decarboxylase activity"/>
    <property type="evidence" value="ECO:0007669"/>
    <property type="project" value="UniProtKB-EC"/>
</dbReference>
<dbReference type="InterPro" id="IPR002433">
    <property type="entry name" value="Orn_de-COase"/>
</dbReference>